<dbReference type="Pfam" id="PF13577">
    <property type="entry name" value="SnoaL_4"/>
    <property type="match status" value="1"/>
</dbReference>
<dbReference type="InterPro" id="IPR037401">
    <property type="entry name" value="SnoaL-like"/>
</dbReference>
<name>A0A161JVT7_9ZZZZ</name>
<dbReference type="SUPFAM" id="SSF54427">
    <property type="entry name" value="NTF2-like"/>
    <property type="match status" value="1"/>
</dbReference>
<dbReference type="CDD" id="cd00531">
    <property type="entry name" value="NTF2_like"/>
    <property type="match status" value="1"/>
</dbReference>
<reference evidence="2" key="1">
    <citation type="submission" date="2015-10" db="EMBL/GenBank/DDBJ databases">
        <authorList>
            <person name="Gilbert D.G."/>
        </authorList>
    </citation>
    <scope>NUCLEOTIDE SEQUENCE</scope>
</reference>
<proteinExistence type="predicted"/>
<protein>
    <recommendedName>
        <fullName evidence="1">SnoaL-like domain-containing protein</fullName>
    </recommendedName>
</protein>
<organism evidence="2">
    <name type="scientific">hydrothermal vent metagenome</name>
    <dbReference type="NCBI Taxonomy" id="652676"/>
    <lineage>
        <taxon>unclassified sequences</taxon>
        <taxon>metagenomes</taxon>
        <taxon>ecological metagenomes</taxon>
    </lineage>
</organism>
<accession>A0A161JVT7</accession>
<sequence>MTAQTDPDLVSRLDELESRVRTLEDTDAIRNLKARYAELCDDNYNPDGIAELFVEDAVWESGPLGRFEGREAIRGFFRGASKIFTFAIHYSLNPQIEVTGDTARARWYLFMPCTVNEGSQAMWRAGIDDEEYVRVNGRWMFKSKKSTGVFNTPFDTGWAKVRSA</sequence>
<dbReference type="InterPro" id="IPR032710">
    <property type="entry name" value="NTF2-like_dom_sf"/>
</dbReference>
<evidence type="ECO:0000313" key="2">
    <source>
        <dbReference type="EMBL" id="CUV05876.1"/>
    </source>
</evidence>
<feature type="domain" description="SnoaL-like" evidence="1">
    <location>
        <begin position="21"/>
        <end position="143"/>
    </location>
</feature>
<dbReference type="Gene3D" id="3.10.450.50">
    <property type="match status" value="1"/>
</dbReference>
<dbReference type="AlphaFoldDB" id="A0A161JVT7"/>
<evidence type="ECO:0000259" key="1">
    <source>
        <dbReference type="Pfam" id="PF13577"/>
    </source>
</evidence>
<dbReference type="EMBL" id="FAXA01000477">
    <property type="protein sequence ID" value="CUV05876.1"/>
    <property type="molecule type" value="Genomic_DNA"/>
</dbReference>
<gene>
    <name evidence="2" type="ORF">MGWOODY_Clf21</name>
</gene>